<comment type="caution">
    <text evidence="2">The sequence shown here is derived from an EMBL/GenBank/DDBJ whole genome shotgun (WGS) entry which is preliminary data.</text>
</comment>
<dbReference type="InterPro" id="IPR001870">
    <property type="entry name" value="B30.2/SPRY"/>
</dbReference>
<dbReference type="EMBL" id="JBICCN010000151">
    <property type="protein sequence ID" value="KAL3088942.1"/>
    <property type="molecule type" value="Genomic_DNA"/>
</dbReference>
<accession>A0ABD2JEK1</accession>
<dbReference type="Pfam" id="PF00622">
    <property type="entry name" value="SPRY"/>
    <property type="match status" value="1"/>
</dbReference>
<dbReference type="InterPro" id="IPR013320">
    <property type="entry name" value="ConA-like_dom_sf"/>
</dbReference>
<dbReference type="Proteomes" id="UP001620645">
    <property type="component" value="Unassembled WGS sequence"/>
</dbReference>
<gene>
    <name evidence="2" type="ORF">niasHS_009616</name>
</gene>
<dbReference type="InterPro" id="IPR003877">
    <property type="entry name" value="SPRY_dom"/>
</dbReference>
<evidence type="ECO:0000313" key="3">
    <source>
        <dbReference type="Proteomes" id="UP001620645"/>
    </source>
</evidence>
<dbReference type="Gene3D" id="2.60.120.920">
    <property type="match status" value="1"/>
</dbReference>
<proteinExistence type="predicted"/>
<dbReference type="PROSITE" id="PS50188">
    <property type="entry name" value="B302_SPRY"/>
    <property type="match status" value="1"/>
</dbReference>
<dbReference type="CDD" id="cd12885">
    <property type="entry name" value="SPRY_RanBP_like"/>
    <property type="match status" value="1"/>
</dbReference>
<feature type="domain" description="B30.2/SPRY" evidence="1">
    <location>
        <begin position="1"/>
        <end position="73"/>
    </location>
</feature>
<keyword evidence="3" id="KW-1185">Reference proteome</keyword>
<dbReference type="AlphaFoldDB" id="A0ABD2JEK1"/>
<sequence length="79" mass="9072">MYKEDPAKIDSFKENDIVGCGINLATRQIFFTKNGRRQGAFYLVNYVPEDLFPFVSLLRFGDKIEANFGPNFKFNLATL</sequence>
<organism evidence="2 3">
    <name type="scientific">Heterodera schachtii</name>
    <name type="common">Sugarbeet cyst nematode worm</name>
    <name type="synonym">Tylenchus schachtii</name>
    <dbReference type="NCBI Taxonomy" id="97005"/>
    <lineage>
        <taxon>Eukaryota</taxon>
        <taxon>Metazoa</taxon>
        <taxon>Ecdysozoa</taxon>
        <taxon>Nematoda</taxon>
        <taxon>Chromadorea</taxon>
        <taxon>Rhabditida</taxon>
        <taxon>Tylenchina</taxon>
        <taxon>Tylenchomorpha</taxon>
        <taxon>Tylenchoidea</taxon>
        <taxon>Heteroderidae</taxon>
        <taxon>Heteroderinae</taxon>
        <taxon>Heterodera</taxon>
    </lineage>
</organism>
<evidence type="ECO:0000313" key="2">
    <source>
        <dbReference type="EMBL" id="KAL3088942.1"/>
    </source>
</evidence>
<evidence type="ECO:0000259" key="1">
    <source>
        <dbReference type="PROSITE" id="PS50188"/>
    </source>
</evidence>
<dbReference type="SUPFAM" id="SSF49899">
    <property type="entry name" value="Concanavalin A-like lectins/glucanases"/>
    <property type="match status" value="1"/>
</dbReference>
<protein>
    <recommendedName>
        <fullName evidence="1">B30.2/SPRY domain-containing protein</fullName>
    </recommendedName>
</protein>
<dbReference type="InterPro" id="IPR044736">
    <property type="entry name" value="Gid1/RanBPM/SPLA_SPRY"/>
</dbReference>
<name>A0ABD2JEK1_HETSC</name>
<reference evidence="2 3" key="1">
    <citation type="submission" date="2024-10" db="EMBL/GenBank/DDBJ databases">
        <authorList>
            <person name="Kim D."/>
        </authorList>
    </citation>
    <scope>NUCLEOTIDE SEQUENCE [LARGE SCALE GENOMIC DNA]</scope>
    <source>
        <strain evidence="2">Taebaek</strain>
    </source>
</reference>
<dbReference type="InterPro" id="IPR043136">
    <property type="entry name" value="B30.2/SPRY_sf"/>
</dbReference>